<accession>V4L0W6</accession>
<evidence type="ECO:0000259" key="1">
    <source>
        <dbReference type="Pfam" id="PF03478"/>
    </source>
</evidence>
<dbReference type="Gramene" id="ESQ33373">
    <property type="protein sequence ID" value="ESQ33373"/>
    <property type="gene ID" value="EUTSA_v10009751mg"/>
</dbReference>
<evidence type="ECO:0000313" key="3">
    <source>
        <dbReference type="Proteomes" id="UP000030689"/>
    </source>
</evidence>
<sequence>HNGKEYKGISIRSPVIWIDEKTKDYVVLWVLRDLCVLYSKKGDTSWNQILETSDRWCDMVYKDSKLYYLSISGCFFIFDLSGEIPRRIFQLGVFVEFALNWPVTTKLVVTVTGDVLKVEKTWRRRSRTWFFRVFKVFSSSGFLKKTQLIDSLGNGEAMLLDQGITVLANDTDGFVSNAIYFSVSYTRITNDIYLFNLKTQKTEPVHLFDWSSVQFSIARRFFPCFRQT</sequence>
<dbReference type="AlphaFoldDB" id="V4L0W6"/>
<dbReference type="Proteomes" id="UP000030689">
    <property type="component" value="Unassembled WGS sequence"/>
</dbReference>
<gene>
    <name evidence="2" type="ORF">EUTSA_v10009751mg</name>
</gene>
<dbReference type="KEGG" id="eus:EUTSA_v10009751mg"/>
<dbReference type="InterPro" id="IPR005174">
    <property type="entry name" value="KIB1-4_b-propeller"/>
</dbReference>
<dbReference type="Pfam" id="PF03478">
    <property type="entry name" value="Beta-prop_KIB1-4"/>
    <property type="match status" value="1"/>
</dbReference>
<keyword evidence="3" id="KW-1185">Reference proteome</keyword>
<evidence type="ECO:0000313" key="2">
    <source>
        <dbReference type="EMBL" id="ESQ33373.1"/>
    </source>
</evidence>
<dbReference type="EMBL" id="KI517683">
    <property type="protein sequence ID" value="ESQ33373.1"/>
    <property type="molecule type" value="Genomic_DNA"/>
</dbReference>
<feature type="domain" description="KIB1-4 beta-propeller" evidence="1">
    <location>
        <begin position="9"/>
        <end position="195"/>
    </location>
</feature>
<dbReference type="PANTHER" id="PTHR44259:SF26">
    <property type="entry name" value="F-BOX FAMILY PROTEIN-LIKE PROTEIN"/>
    <property type="match status" value="1"/>
</dbReference>
<dbReference type="PANTHER" id="PTHR44259">
    <property type="entry name" value="OS07G0183000 PROTEIN-RELATED"/>
    <property type="match status" value="1"/>
</dbReference>
<dbReference type="OMA" id="NNTHDIY"/>
<organism evidence="2 3">
    <name type="scientific">Eutrema salsugineum</name>
    <name type="common">Saltwater cress</name>
    <name type="synonym">Sisymbrium salsugineum</name>
    <dbReference type="NCBI Taxonomy" id="72664"/>
    <lineage>
        <taxon>Eukaryota</taxon>
        <taxon>Viridiplantae</taxon>
        <taxon>Streptophyta</taxon>
        <taxon>Embryophyta</taxon>
        <taxon>Tracheophyta</taxon>
        <taxon>Spermatophyta</taxon>
        <taxon>Magnoliopsida</taxon>
        <taxon>eudicotyledons</taxon>
        <taxon>Gunneridae</taxon>
        <taxon>Pentapetalae</taxon>
        <taxon>rosids</taxon>
        <taxon>malvids</taxon>
        <taxon>Brassicales</taxon>
        <taxon>Brassicaceae</taxon>
        <taxon>Eutremeae</taxon>
        <taxon>Eutrema</taxon>
    </lineage>
</organism>
<feature type="non-terminal residue" evidence="2">
    <location>
        <position position="1"/>
    </location>
</feature>
<name>V4L0W6_EUTSA</name>
<dbReference type="InterPro" id="IPR050942">
    <property type="entry name" value="F-box_BR-signaling"/>
</dbReference>
<reference evidence="2 3" key="1">
    <citation type="journal article" date="2013" name="Front. Plant Sci.">
        <title>The Reference Genome of the Halophytic Plant Eutrema salsugineum.</title>
        <authorList>
            <person name="Yang R."/>
            <person name="Jarvis D.E."/>
            <person name="Chen H."/>
            <person name="Beilstein M.A."/>
            <person name="Grimwood J."/>
            <person name="Jenkins J."/>
            <person name="Shu S."/>
            <person name="Prochnik S."/>
            <person name="Xin M."/>
            <person name="Ma C."/>
            <person name="Schmutz J."/>
            <person name="Wing R.A."/>
            <person name="Mitchell-Olds T."/>
            <person name="Schumaker K.S."/>
            <person name="Wang X."/>
        </authorList>
    </citation>
    <scope>NUCLEOTIDE SEQUENCE [LARGE SCALE GENOMIC DNA]</scope>
</reference>
<protein>
    <recommendedName>
        <fullName evidence="1">KIB1-4 beta-propeller domain-containing protein</fullName>
    </recommendedName>
</protein>
<proteinExistence type="predicted"/>